<keyword evidence="9" id="KW-1185">Reference proteome</keyword>
<keyword evidence="7" id="KW-0378">Hydrolase</keyword>
<dbReference type="InterPro" id="IPR023346">
    <property type="entry name" value="Lysozyme-like_dom_sf"/>
</dbReference>
<sequence length="179" mass="20093">SACASEVIMKVDTTGASKKTALQYNLTYKGVNASHQMAQADAARLYDLRIIKRVGREFGIEPAVIAAIISRESRAGNLLQEVVNVNLNQGGYTPQGAWNREGDLRQCTERLADCIEQIKFRHPDWSKAHWLKGGIAAYNTGVENVHDRVHVDEYTTNGDYSNDVVARAQWYKEYKVFKS</sequence>
<evidence type="ECO:0000256" key="5">
    <source>
        <dbReference type="ARBA" id="ARBA00022638"/>
    </source>
</evidence>
<reference evidence="8" key="1">
    <citation type="submission" date="2021-04" db="EMBL/GenBank/DDBJ databases">
        <authorList>
            <consortium name="Wellcome Sanger Institute Data Sharing"/>
        </authorList>
    </citation>
    <scope>NUCLEOTIDE SEQUENCE [LARGE SCALE GENOMIC DNA]</scope>
</reference>
<dbReference type="Proteomes" id="UP000265040">
    <property type="component" value="Chromosome 1"/>
</dbReference>
<comment type="catalytic activity">
    <reaction evidence="1 7">
        <text>Hydrolysis of (1-&gt;4)-beta-linkages between N-acetylmuramic acid and N-acetyl-D-glucosamine residues in a peptidoglycan and between N-acetyl-D-glucosamine residues in chitodextrins.</text>
        <dbReference type="EC" id="3.2.1.17"/>
    </reaction>
</comment>
<dbReference type="PIRSF" id="PIRSF001065">
    <property type="entry name" value="Lysozyme_g"/>
    <property type="match status" value="1"/>
</dbReference>
<organism evidence="8 9">
    <name type="scientific">Anabas testudineus</name>
    <name type="common">Climbing perch</name>
    <name type="synonym">Anthias testudineus</name>
    <dbReference type="NCBI Taxonomy" id="64144"/>
    <lineage>
        <taxon>Eukaryota</taxon>
        <taxon>Metazoa</taxon>
        <taxon>Chordata</taxon>
        <taxon>Craniata</taxon>
        <taxon>Vertebrata</taxon>
        <taxon>Euteleostomi</taxon>
        <taxon>Actinopterygii</taxon>
        <taxon>Neopterygii</taxon>
        <taxon>Teleostei</taxon>
        <taxon>Neoteleostei</taxon>
        <taxon>Acanthomorphata</taxon>
        <taxon>Anabantaria</taxon>
        <taxon>Anabantiformes</taxon>
        <taxon>Anabantoidei</taxon>
        <taxon>Anabantidae</taxon>
        <taxon>Anabas</taxon>
    </lineage>
</organism>
<dbReference type="GO" id="GO:0050830">
    <property type="term" value="P:defense response to Gram-positive bacterium"/>
    <property type="evidence" value="ECO:0007669"/>
    <property type="project" value="TreeGrafter"/>
</dbReference>
<dbReference type="SUPFAM" id="SSF53955">
    <property type="entry name" value="Lysozyme-like"/>
    <property type="match status" value="1"/>
</dbReference>
<dbReference type="PANTHER" id="PTHR31698:SF8">
    <property type="entry name" value="LYSOZYME G-RELATED"/>
    <property type="match status" value="1"/>
</dbReference>
<dbReference type="EC" id="3.2.1.17" evidence="3 7"/>
<dbReference type="GO" id="GO:0005576">
    <property type="term" value="C:extracellular region"/>
    <property type="evidence" value="ECO:0007669"/>
    <property type="project" value="TreeGrafter"/>
</dbReference>
<keyword evidence="6 7" id="KW-0326">Glycosidase</keyword>
<keyword evidence="5" id="KW-0081">Bacteriolytic enzyme</keyword>
<evidence type="ECO:0000256" key="4">
    <source>
        <dbReference type="ARBA" id="ARBA00016485"/>
    </source>
</evidence>
<evidence type="ECO:0000256" key="3">
    <source>
        <dbReference type="ARBA" id="ARBA00012732"/>
    </source>
</evidence>
<dbReference type="InParanoid" id="A0A3Q1HFY0"/>
<reference evidence="8" key="2">
    <citation type="submission" date="2025-08" db="UniProtKB">
        <authorList>
            <consortium name="Ensembl"/>
        </authorList>
    </citation>
    <scope>IDENTIFICATION</scope>
</reference>
<keyword evidence="5" id="KW-0929">Antimicrobial</keyword>
<evidence type="ECO:0000256" key="1">
    <source>
        <dbReference type="ARBA" id="ARBA00000632"/>
    </source>
</evidence>
<accession>A0A3Q1HFY0</accession>
<evidence type="ECO:0000313" key="9">
    <source>
        <dbReference type="Proteomes" id="UP000265040"/>
    </source>
</evidence>
<dbReference type="GO" id="GO:0009253">
    <property type="term" value="P:peptidoglycan catabolic process"/>
    <property type="evidence" value="ECO:0007669"/>
    <property type="project" value="InterPro"/>
</dbReference>
<protein>
    <recommendedName>
        <fullName evidence="4 7">Lysozyme g</fullName>
        <ecNumber evidence="3 7">3.2.1.17</ecNumber>
    </recommendedName>
</protein>
<proteinExistence type="inferred from homology"/>
<evidence type="ECO:0000313" key="8">
    <source>
        <dbReference type="Ensembl" id="ENSATEP00000006260.2"/>
    </source>
</evidence>
<name>A0A3Q1HFY0_ANATE</name>
<dbReference type="GO" id="GO:0031640">
    <property type="term" value="P:killing of cells of another organism"/>
    <property type="evidence" value="ECO:0007669"/>
    <property type="project" value="UniProtKB-KW"/>
</dbReference>
<dbReference type="InterPro" id="IPR002152">
    <property type="entry name" value="Glyco_hydro_23"/>
</dbReference>
<dbReference type="Gene3D" id="1.10.530.10">
    <property type="match status" value="1"/>
</dbReference>
<dbReference type="PANTHER" id="PTHR31698">
    <property type="entry name" value="LYSOZYME G FAMILY MEMBER"/>
    <property type="match status" value="1"/>
</dbReference>
<reference evidence="8" key="3">
    <citation type="submission" date="2025-09" db="UniProtKB">
        <authorList>
            <consortium name="Ensembl"/>
        </authorList>
    </citation>
    <scope>IDENTIFICATION</scope>
</reference>
<evidence type="ECO:0000256" key="7">
    <source>
        <dbReference type="PIRNR" id="PIRNR001065"/>
    </source>
</evidence>
<dbReference type="GO" id="GO:0003796">
    <property type="term" value="F:lysozyme activity"/>
    <property type="evidence" value="ECO:0007669"/>
    <property type="project" value="UniProtKB-UniRule"/>
</dbReference>
<comment type="similarity">
    <text evidence="2 7">Belongs to the glycosyl hydrolase 23 family.</text>
</comment>
<evidence type="ECO:0000256" key="2">
    <source>
        <dbReference type="ARBA" id="ARBA00008902"/>
    </source>
</evidence>
<dbReference type="AlphaFoldDB" id="A0A3Q1HFY0"/>
<evidence type="ECO:0000256" key="6">
    <source>
        <dbReference type="ARBA" id="ARBA00023295"/>
    </source>
</evidence>
<dbReference type="PRINTS" id="PR00749">
    <property type="entry name" value="LYSOZYMEG"/>
</dbReference>
<dbReference type="GeneTree" id="ENSGT00390000017614"/>
<dbReference type="Ensembl" id="ENSATET00000006363.2">
    <property type="protein sequence ID" value="ENSATEP00000006260.2"/>
    <property type="gene ID" value="ENSATEG00000004412.3"/>
</dbReference>